<proteinExistence type="evidence at transcript level"/>
<evidence type="ECO:0000256" key="2">
    <source>
        <dbReference type="ARBA" id="ARBA00022525"/>
    </source>
</evidence>
<dbReference type="GO" id="GO:0042056">
    <property type="term" value="F:chemoattractant activity"/>
    <property type="evidence" value="ECO:0007669"/>
    <property type="project" value="TreeGrafter"/>
</dbReference>
<protein>
    <submittedName>
        <fullName evidence="12">Vascular endothelial growth factor-like protein</fullName>
    </submittedName>
</protein>
<evidence type="ECO:0000256" key="8">
    <source>
        <dbReference type="RuleBase" id="RU003818"/>
    </source>
</evidence>
<evidence type="ECO:0000256" key="9">
    <source>
        <dbReference type="SAM" id="MobiDB-lite"/>
    </source>
</evidence>
<dbReference type="GO" id="GO:0005172">
    <property type="term" value="F:vascular endothelial growth factor receptor binding"/>
    <property type="evidence" value="ECO:0007669"/>
    <property type="project" value="TreeGrafter"/>
</dbReference>
<evidence type="ECO:0000256" key="1">
    <source>
        <dbReference type="ARBA" id="ARBA00004613"/>
    </source>
</evidence>
<dbReference type="CDD" id="cd00135">
    <property type="entry name" value="PDGF"/>
    <property type="match status" value="1"/>
</dbReference>
<accession>T2HQ62</accession>
<feature type="domain" description="Platelet-derived growth factor (PDGF) family profile" evidence="11">
    <location>
        <begin position="25"/>
        <end position="121"/>
    </location>
</feature>
<dbReference type="GO" id="GO:0005615">
    <property type="term" value="C:extracellular space"/>
    <property type="evidence" value="ECO:0007669"/>
    <property type="project" value="TreeGrafter"/>
</dbReference>
<dbReference type="FunFam" id="2.10.90.10:FF:000030">
    <property type="entry name" value="Vascular endothelial growth factor B"/>
    <property type="match status" value="1"/>
</dbReference>
<dbReference type="GO" id="GO:0090729">
    <property type="term" value="F:toxin activity"/>
    <property type="evidence" value="ECO:0007669"/>
    <property type="project" value="UniProtKB-KW"/>
</dbReference>
<keyword evidence="5" id="KW-1015">Disulfide bond</keyword>
<dbReference type="SUPFAM" id="SSF57501">
    <property type="entry name" value="Cystine-knot cytokines"/>
    <property type="match status" value="1"/>
</dbReference>
<evidence type="ECO:0000256" key="4">
    <source>
        <dbReference type="ARBA" id="ARBA00023030"/>
    </source>
</evidence>
<organism evidence="12">
    <name type="scientific">Ovophis okinavensis</name>
    <name type="common">Ryukyu Island pit viper</name>
    <name type="synonym">Trimeresurus okinavensis</name>
    <dbReference type="NCBI Taxonomy" id="8769"/>
    <lineage>
        <taxon>Eukaryota</taxon>
        <taxon>Metazoa</taxon>
        <taxon>Chordata</taxon>
        <taxon>Craniata</taxon>
        <taxon>Vertebrata</taxon>
        <taxon>Euteleostomi</taxon>
        <taxon>Lepidosauria</taxon>
        <taxon>Squamata</taxon>
        <taxon>Bifurcata</taxon>
        <taxon>Unidentata</taxon>
        <taxon>Episquamata</taxon>
        <taxon>Toxicofera</taxon>
        <taxon>Serpentes</taxon>
        <taxon>Colubroidea</taxon>
        <taxon>Viperidae</taxon>
        <taxon>Crotalinae</taxon>
        <taxon>Ovophis</taxon>
    </lineage>
</organism>
<keyword evidence="10" id="KW-0732">Signal</keyword>
<evidence type="ECO:0000256" key="6">
    <source>
        <dbReference type="ARBA" id="ARBA00023283"/>
    </source>
</evidence>
<dbReference type="AlphaFoldDB" id="T2HQ62"/>
<feature type="chain" id="PRO_5004600949" evidence="10">
    <location>
        <begin position="25"/>
        <end position="145"/>
    </location>
</feature>
<evidence type="ECO:0000256" key="10">
    <source>
        <dbReference type="SAM" id="SignalP"/>
    </source>
</evidence>
<comment type="subcellular location">
    <subcellularLocation>
        <location evidence="1">Secreted</location>
    </subcellularLocation>
</comment>
<dbReference type="Pfam" id="PF00341">
    <property type="entry name" value="PDGF"/>
    <property type="match status" value="1"/>
</dbReference>
<evidence type="ECO:0000256" key="5">
    <source>
        <dbReference type="ARBA" id="ARBA00023157"/>
    </source>
</evidence>
<keyword evidence="4 8" id="KW-0339">Growth factor</keyword>
<name>T2HQ62_OVOOK</name>
<keyword evidence="6" id="KW-0873">Pyrrolidone carboxylic acid</keyword>
<feature type="signal peptide" evidence="10">
    <location>
        <begin position="1"/>
        <end position="24"/>
    </location>
</feature>
<dbReference type="Gene3D" id="2.10.90.10">
    <property type="entry name" value="Cystine-knot cytokines"/>
    <property type="match status" value="1"/>
</dbReference>
<sequence>MAAHLLAVAILFCIQGWPSGTVQGQVMPFMEVYDRSACQARETLVPILEEYPSEVSHLFRPSCVPVLRCDGCCGDESLTCTAVGKRSVGREIMRVDPKGTSKIEVMQFAEHTGCACRPRSRSGVNSGKRKRNQDELEPRARFPFV</sequence>
<keyword evidence="3" id="KW-0800">Toxin</keyword>
<dbReference type="GO" id="GO:0016020">
    <property type="term" value="C:membrane"/>
    <property type="evidence" value="ECO:0007669"/>
    <property type="project" value="InterPro"/>
</dbReference>
<dbReference type="GO" id="GO:0002040">
    <property type="term" value="P:sprouting angiogenesis"/>
    <property type="evidence" value="ECO:0007669"/>
    <property type="project" value="TreeGrafter"/>
</dbReference>
<evidence type="ECO:0000259" key="11">
    <source>
        <dbReference type="PROSITE" id="PS50278"/>
    </source>
</evidence>
<feature type="compositionally biased region" description="Basic and acidic residues" evidence="9">
    <location>
        <begin position="132"/>
        <end position="145"/>
    </location>
</feature>
<reference evidence="12" key="1">
    <citation type="journal article" date="2013" name="BMC Genomics">
        <title>Quantitative high-throughput profiling of snake venom gland transcriptomes and proteomes (Ovophis okinavensis and Protobothrops flavoviridis).</title>
        <authorList>
            <person name="Aird S.D."/>
            <person name="Watanabe Y."/>
            <person name="Villar-Briones A."/>
            <person name="Roy M.C."/>
            <person name="Terada K."/>
            <person name="Mikheyev A.S."/>
        </authorList>
    </citation>
    <scope>NUCLEOTIDE SEQUENCE</scope>
    <source>
        <tissue evidence="12">Venom gland</tissue>
    </source>
</reference>
<dbReference type="GO" id="GO:0001666">
    <property type="term" value="P:response to hypoxia"/>
    <property type="evidence" value="ECO:0007669"/>
    <property type="project" value="TreeGrafter"/>
</dbReference>
<dbReference type="GO" id="GO:0001938">
    <property type="term" value="P:positive regulation of endothelial cell proliferation"/>
    <property type="evidence" value="ECO:0007669"/>
    <property type="project" value="TreeGrafter"/>
</dbReference>
<dbReference type="PANTHER" id="PTHR12025:SF5">
    <property type="entry name" value="VASCULAR ENDOTHELIAL GROWTH FACTOR A, LONG FORM"/>
    <property type="match status" value="1"/>
</dbReference>
<dbReference type="SMART" id="SM00141">
    <property type="entry name" value="PDGF"/>
    <property type="match status" value="1"/>
</dbReference>
<dbReference type="PANTHER" id="PTHR12025">
    <property type="entry name" value="VASCULAR ENDOTHELIAL GROWTH FACTOR"/>
    <property type="match status" value="1"/>
</dbReference>
<dbReference type="GO" id="GO:0060754">
    <property type="term" value="P:positive regulation of mast cell chemotaxis"/>
    <property type="evidence" value="ECO:0007669"/>
    <property type="project" value="TreeGrafter"/>
</dbReference>
<keyword evidence="2" id="KW-0964">Secreted</keyword>
<dbReference type="GO" id="GO:0045766">
    <property type="term" value="P:positive regulation of angiogenesis"/>
    <property type="evidence" value="ECO:0007669"/>
    <property type="project" value="TreeGrafter"/>
</dbReference>
<evidence type="ECO:0000256" key="3">
    <source>
        <dbReference type="ARBA" id="ARBA00022656"/>
    </source>
</evidence>
<dbReference type="GO" id="GO:0048010">
    <property type="term" value="P:vascular endothelial growth factor receptor signaling pathway"/>
    <property type="evidence" value="ECO:0007669"/>
    <property type="project" value="TreeGrafter"/>
</dbReference>
<dbReference type="InterPro" id="IPR000072">
    <property type="entry name" value="PDGF/VEGF_dom"/>
</dbReference>
<dbReference type="GO" id="GO:0050930">
    <property type="term" value="P:induction of positive chemotaxis"/>
    <property type="evidence" value="ECO:0007669"/>
    <property type="project" value="TreeGrafter"/>
</dbReference>
<dbReference type="EMBL" id="AB848274">
    <property type="protein sequence ID" value="BAN82145.1"/>
    <property type="molecule type" value="mRNA"/>
</dbReference>
<evidence type="ECO:0000256" key="7">
    <source>
        <dbReference type="ARBA" id="ARBA00060829"/>
    </source>
</evidence>
<comment type="similarity">
    <text evidence="7">Belongs to the PDGF/VEGF growth factor family. Snake venom VEGF subfamily.</text>
</comment>
<dbReference type="GO" id="GO:0008083">
    <property type="term" value="F:growth factor activity"/>
    <property type="evidence" value="ECO:0007669"/>
    <property type="project" value="UniProtKB-KW"/>
</dbReference>
<dbReference type="GO" id="GO:0038084">
    <property type="term" value="P:vascular endothelial growth factor signaling pathway"/>
    <property type="evidence" value="ECO:0007669"/>
    <property type="project" value="TreeGrafter"/>
</dbReference>
<dbReference type="InterPro" id="IPR029034">
    <property type="entry name" value="Cystine-knot_cytokine"/>
</dbReference>
<dbReference type="PROSITE" id="PS50278">
    <property type="entry name" value="PDGF_2"/>
    <property type="match status" value="1"/>
</dbReference>
<feature type="region of interest" description="Disordered" evidence="9">
    <location>
        <begin position="118"/>
        <end position="145"/>
    </location>
</feature>
<dbReference type="InterPro" id="IPR050507">
    <property type="entry name" value="PDGF/VEGF_growth_factor"/>
</dbReference>
<evidence type="ECO:0000313" key="12">
    <source>
        <dbReference type="EMBL" id="BAN82145.1"/>
    </source>
</evidence>